<feature type="transmembrane region" description="Helical" evidence="1">
    <location>
        <begin position="21"/>
        <end position="40"/>
    </location>
</feature>
<proteinExistence type="predicted"/>
<keyword evidence="3" id="KW-1185">Reference proteome</keyword>
<feature type="transmembrane region" description="Helical" evidence="1">
    <location>
        <begin position="79"/>
        <end position="102"/>
    </location>
</feature>
<dbReference type="Proteomes" id="UP000063699">
    <property type="component" value="Chromosome"/>
</dbReference>
<feature type="transmembrane region" description="Helical" evidence="1">
    <location>
        <begin position="193"/>
        <end position="213"/>
    </location>
</feature>
<dbReference type="KEGG" id="kphy:AOZ06_37670"/>
<protein>
    <submittedName>
        <fullName evidence="2">Uncharacterized protein</fullName>
    </submittedName>
</protein>
<evidence type="ECO:0000313" key="3">
    <source>
        <dbReference type="Proteomes" id="UP000063699"/>
    </source>
</evidence>
<dbReference type="AlphaFoldDB" id="A0A0N9HWL2"/>
<organism evidence="2 3">
    <name type="scientific">Kibdelosporangium phytohabitans</name>
    <dbReference type="NCBI Taxonomy" id="860235"/>
    <lineage>
        <taxon>Bacteria</taxon>
        <taxon>Bacillati</taxon>
        <taxon>Actinomycetota</taxon>
        <taxon>Actinomycetes</taxon>
        <taxon>Pseudonocardiales</taxon>
        <taxon>Pseudonocardiaceae</taxon>
        <taxon>Kibdelosporangium</taxon>
    </lineage>
</organism>
<dbReference type="OrthoDB" id="3693658at2"/>
<sequence>MTDAMMRDGRQVGPVRVAVALWWLAAGLTALIAFVTFMTVADKLRWDDMPRVLANAAIMIVLAIVTITHFGRGKPVARVALTGMAVYYVWTLIIGVTVLVAGESEAPAVLVLVEVARTLCAVIAAILSFTTPARAYFRLHNARAARVKATIIAGWAWLAAIAAMTVIVAGTFIDSLPSHGRSWIQWATGTNAIAAALVASLVLCLLPAYAALVRQFEYGRQWARITLCVIGVFLSLLAVIQALDVFDDRRPQTLDTVNAVLGLVFVAAVVAGFALSFLPAANAHFRRTPPPEVPQGGDYHFS</sequence>
<keyword evidence="1" id="KW-0472">Membrane</keyword>
<keyword evidence="1" id="KW-1133">Transmembrane helix</keyword>
<evidence type="ECO:0000313" key="2">
    <source>
        <dbReference type="EMBL" id="ALG11845.1"/>
    </source>
</evidence>
<feature type="transmembrane region" description="Helical" evidence="1">
    <location>
        <begin position="225"/>
        <end position="246"/>
    </location>
</feature>
<reference evidence="2 3" key="1">
    <citation type="submission" date="2015-07" db="EMBL/GenBank/DDBJ databases">
        <title>Genome sequencing of Kibdelosporangium phytohabitans.</title>
        <authorList>
            <person name="Qin S."/>
            <person name="Xing K."/>
        </authorList>
    </citation>
    <scope>NUCLEOTIDE SEQUENCE [LARGE SCALE GENOMIC DNA]</scope>
    <source>
        <strain evidence="2 3">KLBMP1111</strain>
    </source>
</reference>
<keyword evidence="1" id="KW-0812">Transmembrane</keyword>
<name>A0A0N9HWL2_9PSEU</name>
<gene>
    <name evidence="2" type="ORF">AOZ06_37670</name>
</gene>
<feature type="transmembrane region" description="Helical" evidence="1">
    <location>
        <begin position="258"/>
        <end position="278"/>
    </location>
</feature>
<accession>A0A0N9HWL2</accession>
<feature type="transmembrane region" description="Helical" evidence="1">
    <location>
        <begin position="52"/>
        <end position="72"/>
    </location>
</feature>
<evidence type="ECO:0000256" key="1">
    <source>
        <dbReference type="SAM" id="Phobius"/>
    </source>
</evidence>
<dbReference type="EMBL" id="CP012752">
    <property type="protein sequence ID" value="ALG11845.1"/>
    <property type="molecule type" value="Genomic_DNA"/>
</dbReference>
<feature type="transmembrane region" description="Helical" evidence="1">
    <location>
        <begin position="108"/>
        <end position="130"/>
    </location>
</feature>
<dbReference type="RefSeq" id="WP_054293741.1">
    <property type="nucleotide sequence ID" value="NZ_CP012752.1"/>
</dbReference>
<feature type="transmembrane region" description="Helical" evidence="1">
    <location>
        <begin position="151"/>
        <end position="173"/>
    </location>
</feature>